<sequence length="310" mass="33881">MSLDHFKKRHHTSPVRLPVEVARSLDAELVAQLLGHQIHRQGRHVELANGMRGTDKGGRMVWCHRDGTGIGDNLALVQAVLSLSFKPALECLLGQAAIPATPQPSALPRHLHLPRGTEADRIAGRDYLRSRHIAPSALDMAEACGMLRYIPGAVLFVGYDGDQPRSATRRGYLSADPVPKRDLAGSDKAYPPILPGCPETVWVVEGGVDALALHTRHSDSPPTVIVSGGAGCLAWIEQPHIQALLAVAFTVIVARDRESTNEIQARTDAQHQRQAERLRVLTDDVRLWLPPPGIKDVADYLRWEADHAAH</sequence>
<dbReference type="EMBL" id="LR778301">
    <property type="protein sequence ID" value="CAB1371008.1"/>
    <property type="molecule type" value="Genomic_DNA"/>
</dbReference>
<accession>A0A6S6Y0T1</accession>
<evidence type="ECO:0000313" key="1">
    <source>
        <dbReference type="EMBL" id="CAB1371008.1"/>
    </source>
</evidence>
<dbReference type="InterPro" id="IPR034154">
    <property type="entry name" value="TOPRIM_DnaG/twinkle"/>
</dbReference>
<protein>
    <recommendedName>
        <fullName evidence="3">Toprim domain-containing protein</fullName>
    </recommendedName>
</protein>
<dbReference type="AlphaFoldDB" id="A0A6S6Y0T1"/>
<dbReference type="Proteomes" id="UP000515733">
    <property type="component" value="Chromosome"/>
</dbReference>
<proteinExistence type="predicted"/>
<name>A0A6S6Y0T1_9PROT</name>
<dbReference type="CDD" id="cd01029">
    <property type="entry name" value="TOPRIM_primases"/>
    <property type="match status" value="1"/>
</dbReference>
<dbReference type="KEGG" id="doe:DENOEST_3854"/>
<evidence type="ECO:0000313" key="2">
    <source>
        <dbReference type="Proteomes" id="UP000515733"/>
    </source>
</evidence>
<gene>
    <name evidence="1" type="ORF">DENOEST_3854</name>
</gene>
<reference evidence="1 2" key="1">
    <citation type="submission" date="2020-03" db="EMBL/GenBank/DDBJ databases">
        <authorList>
            <consortium name="Genoscope - CEA"/>
            <person name="William W."/>
        </authorList>
    </citation>
    <scope>NUCLEOTIDE SEQUENCE [LARGE SCALE GENOMIC DNA]</scope>
    <source>
        <strain evidence="2">DSM 16959</strain>
    </source>
</reference>
<dbReference type="OrthoDB" id="5959484at2"/>
<keyword evidence="2" id="KW-1185">Reference proteome</keyword>
<organism evidence="1 2">
    <name type="scientific">Denitratisoma oestradiolicum</name>
    <dbReference type="NCBI Taxonomy" id="311182"/>
    <lineage>
        <taxon>Bacteria</taxon>
        <taxon>Pseudomonadati</taxon>
        <taxon>Pseudomonadota</taxon>
        <taxon>Betaproteobacteria</taxon>
        <taxon>Nitrosomonadales</taxon>
        <taxon>Sterolibacteriaceae</taxon>
        <taxon>Denitratisoma</taxon>
    </lineage>
</organism>
<dbReference type="RefSeq" id="WP_145770365.1">
    <property type="nucleotide sequence ID" value="NZ_LR778301.1"/>
</dbReference>
<evidence type="ECO:0008006" key="3">
    <source>
        <dbReference type="Google" id="ProtNLM"/>
    </source>
</evidence>